<dbReference type="SMART" id="SM00855">
    <property type="entry name" value="PGAM"/>
    <property type="match status" value="1"/>
</dbReference>
<sequence length="228" mass="24038">MTTTSTSVPPTPVDAAPAPDAPRTNAPRTDVPDTIAAASKIILVRHGLPGGPAGPDPGLGDEGVGQARRLGTWLRGLPVVQVVASSYTRAYETARHAAQPLGLEVTVDERLREWESDRAVYATPEAIAATDRGRAFAEGRYDDFIPDYDRNATAARMRDAVLDAARSAPGELSVLVSHGGAINTLLTDILQAPSPFFFNPAYTSVSRVAVLGSGRMVIQSVNETAHLG</sequence>
<dbReference type="CDD" id="cd07067">
    <property type="entry name" value="HP_PGM_like"/>
    <property type="match status" value="1"/>
</dbReference>
<protein>
    <submittedName>
        <fullName evidence="3">Histidine phosphatase family protein</fullName>
    </submittedName>
</protein>
<dbReference type="EMBL" id="CP029604">
    <property type="protein sequence ID" value="AWO86250.1"/>
    <property type="molecule type" value="Genomic_DNA"/>
</dbReference>
<dbReference type="InterPro" id="IPR029033">
    <property type="entry name" value="His_PPase_superfam"/>
</dbReference>
<dbReference type="PANTHER" id="PTHR20935">
    <property type="entry name" value="PHOSPHOGLYCERATE MUTASE-RELATED"/>
    <property type="match status" value="1"/>
</dbReference>
<dbReference type="GO" id="GO:0016787">
    <property type="term" value="F:hydrolase activity"/>
    <property type="evidence" value="ECO:0007669"/>
    <property type="project" value="UniProtKB-KW"/>
</dbReference>
<evidence type="ECO:0000256" key="1">
    <source>
        <dbReference type="ARBA" id="ARBA00022801"/>
    </source>
</evidence>
<keyword evidence="1" id="KW-0378">Hydrolase</keyword>
<accession>A0AAD0KD88</accession>
<dbReference type="Proteomes" id="UP000247118">
    <property type="component" value="Chromosome"/>
</dbReference>
<dbReference type="Gene3D" id="3.40.50.1240">
    <property type="entry name" value="Phosphoglycerate mutase-like"/>
    <property type="match status" value="1"/>
</dbReference>
<dbReference type="InterPro" id="IPR013078">
    <property type="entry name" value="His_Pase_superF_clade-1"/>
</dbReference>
<evidence type="ECO:0000256" key="2">
    <source>
        <dbReference type="SAM" id="MobiDB-lite"/>
    </source>
</evidence>
<organism evidence="3 4">
    <name type="scientific">Gordonia terrae</name>
    <dbReference type="NCBI Taxonomy" id="2055"/>
    <lineage>
        <taxon>Bacteria</taxon>
        <taxon>Bacillati</taxon>
        <taxon>Actinomycetota</taxon>
        <taxon>Actinomycetes</taxon>
        <taxon>Mycobacteriales</taxon>
        <taxon>Gordoniaceae</taxon>
        <taxon>Gordonia</taxon>
    </lineage>
</organism>
<dbReference type="PANTHER" id="PTHR20935:SF0">
    <property type="entry name" value="SERINE_THREONINE-PROTEIN PHOSPHATASE PGAM5, MITOCHONDRIAL"/>
    <property type="match status" value="1"/>
</dbReference>
<name>A0AAD0KD88_9ACTN</name>
<evidence type="ECO:0000313" key="4">
    <source>
        <dbReference type="Proteomes" id="UP000247118"/>
    </source>
</evidence>
<reference evidence="3 4" key="1">
    <citation type="submission" date="2018-05" db="EMBL/GenBank/DDBJ databases">
        <title>Complete genome sequence of Gordonia terrae NRRL B-16283.</title>
        <authorList>
            <person name="Garlena R.A."/>
            <person name="Russell D.A."/>
            <person name="Hatfull G.F."/>
        </authorList>
    </citation>
    <scope>NUCLEOTIDE SEQUENCE [LARGE SCALE GENOMIC DNA]</scope>
    <source>
        <strain evidence="3 4">NRRL B-16283</strain>
    </source>
</reference>
<dbReference type="KEGG" id="gta:BCM27_24240"/>
<dbReference type="RefSeq" id="WP_004022796.1">
    <property type="nucleotide sequence ID" value="NZ_CABEIC010000002.1"/>
</dbReference>
<dbReference type="GeneID" id="32690986"/>
<dbReference type="InterPro" id="IPR051021">
    <property type="entry name" value="Mito_Ser/Thr_phosphatase"/>
</dbReference>
<proteinExistence type="predicted"/>
<dbReference type="AlphaFoldDB" id="A0AAD0KD88"/>
<gene>
    <name evidence="3" type="ORF">DLJ61_24500</name>
</gene>
<evidence type="ECO:0000313" key="3">
    <source>
        <dbReference type="EMBL" id="AWO86250.1"/>
    </source>
</evidence>
<dbReference type="SUPFAM" id="SSF53254">
    <property type="entry name" value="Phosphoglycerate mutase-like"/>
    <property type="match status" value="1"/>
</dbReference>
<feature type="region of interest" description="Disordered" evidence="2">
    <location>
        <begin position="1"/>
        <end position="31"/>
    </location>
</feature>
<dbReference type="Pfam" id="PF00300">
    <property type="entry name" value="His_Phos_1"/>
    <property type="match status" value="1"/>
</dbReference>
<feature type="compositionally biased region" description="Low complexity" evidence="2">
    <location>
        <begin position="1"/>
        <end position="28"/>
    </location>
</feature>